<accession>A0A7Y4GP07</accession>
<gene>
    <name evidence="1" type="ORF">HCN58_06175</name>
</gene>
<reference evidence="1 2" key="1">
    <citation type="submission" date="2020-03" db="EMBL/GenBank/DDBJ databases">
        <title>Bradyrhizobium diversity isolated from nodules of Indigofera sp.</title>
        <authorList>
            <person name="Klepa M."/>
            <person name="Helene L."/>
            <person name="Hungria M."/>
        </authorList>
    </citation>
    <scope>NUCLEOTIDE SEQUENCE [LARGE SCALE GENOMIC DNA]</scope>
    <source>
        <strain evidence="1 2">WSM 1791</strain>
    </source>
</reference>
<proteinExistence type="predicted"/>
<sequence length="83" mass="9257">MIKLSAYLPPNPFSPTIRRRGQYRNYEIIGSSVDFAGLHSERAGQMELLTRFRAAGDAKGSLRVMPIVNHFAAVENPTQDGCY</sequence>
<dbReference type="EMBL" id="JAAVLX010000002">
    <property type="protein sequence ID" value="NOJ39191.1"/>
    <property type="molecule type" value="Genomic_DNA"/>
</dbReference>
<organism evidence="1 2">
    <name type="scientific">Bradyrhizobium australiense</name>
    <dbReference type="NCBI Taxonomy" id="2721161"/>
    <lineage>
        <taxon>Bacteria</taxon>
        <taxon>Pseudomonadati</taxon>
        <taxon>Pseudomonadota</taxon>
        <taxon>Alphaproteobacteria</taxon>
        <taxon>Hyphomicrobiales</taxon>
        <taxon>Nitrobacteraceae</taxon>
        <taxon>Bradyrhizobium</taxon>
    </lineage>
</organism>
<dbReference type="AlphaFoldDB" id="A0A7Y4GP07"/>
<name>A0A7Y4GP07_9BRAD</name>
<dbReference type="Proteomes" id="UP000544122">
    <property type="component" value="Unassembled WGS sequence"/>
</dbReference>
<evidence type="ECO:0000313" key="2">
    <source>
        <dbReference type="Proteomes" id="UP000544122"/>
    </source>
</evidence>
<evidence type="ECO:0000313" key="1">
    <source>
        <dbReference type="EMBL" id="NOJ39191.1"/>
    </source>
</evidence>
<dbReference type="RefSeq" id="WP_171578445.1">
    <property type="nucleotide sequence ID" value="NZ_JAAVLX010000002.1"/>
</dbReference>
<keyword evidence="2" id="KW-1185">Reference proteome</keyword>
<comment type="caution">
    <text evidence="1">The sequence shown here is derived from an EMBL/GenBank/DDBJ whole genome shotgun (WGS) entry which is preliminary data.</text>
</comment>
<protein>
    <submittedName>
        <fullName evidence="1">Uncharacterized protein</fullName>
    </submittedName>
</protein>